<dbReference type="Proteomes" id="UP000215148">
    <property type="component" value="Chromosome 1"/>
</dbReference>
<dbReference type="KEGG" id="vqi:CCZ37_05135"/>
<name>A0A223MWZ9_9VIBR</name>
<dbReference type="RefSeq" id="WP_010319042.1">
    <property type="nucleotide sequence ID" value="NZ_CAWNHI010000001.1"/>
</dbReference>
<reference evidence="1 2" key="1">
    <citation type="submission" date="2017-08" db="EMBL/GenBank/DDBJ databases">
        <title>The Vibrio qinghaiensis sp.-Q67 is a luminous bacteria isolated firstly from Qinghai lake, Qinghai province, China, which has been proved to be very sensitive to detect environmental and food pollutants. Therefore, complete genome analysis of V. qinghaiensis sp.-Q67 highlights the potential application of this strain on detection of hazards in the contaminated environments.</title>
        <authorList>
            <person name="Gong L."/>
        </authorList>
    </citation>
    <scope>NUCLEOTIDE SEQUENCE [LARGE SCALE GENOMIC DNA]</scope>
    <source>
        <strain evidence="1 2">Q67</strain>
    </source>
</reference>
<dbReference type="AlphaFoldDB" id="A0A223MWZ9"/>
<dbReference type="InterPro" id="IPR009971">
    <property type="entry name" value="DUF1496"/>
</dbReference>
<evidence type="ECO:0000313" key="2">
    <source>
        <dbReference type="Proteomes" id="UP000215148"/>
    </source>
</evidence>
<gene>
    <name evidence="1" type="ORF">CCZ37_05135</name>
</gene>
<dbReference type="Pfam" id="PF07383">
    <property type="entry name" value="DUF1496"/>
    <property type="match status" value="1"/>
</dbReference>
<dbReference type="EMBL" id="CP022741">
    <property type="protein sequence ID" value="ASU22013.1"/>
    <property type="molecule type" value="Genomic_DNA"/>
</dbReference>
<organism evidence="1 2">
    <name type="scientific">Vibrio qinghaiensis</name>
    <dbReference type="NCBI Taxonomy" id="2025808"/>
    <lineage>
        <taxon>Bacteria</taxon>
        <taxon>Pseudomonadati</taxon>
        <taxon>Pseudomonadota</taxon>
        <taxon>Gammaproteobacteria</taxon>
        <taxon>Vibrionales</taxon>
        <taxon>Vibrionaceae</taxon>
        <taxon>Vibrio</taxon>
    </lineage>
</organism>
<proteinExistence type="predicted"/>
<evidence type="ECO:0000313" key="1">
    <source>
        <dbReference type="EMBL" id="ASU22013.1"/>
    </source>
</evidence>
<keyword evidence="2" id="KW-1185">Reference proteome</keyword>
<protein>
    <submittedName>
        <fullName evidence="1">DUF1496 domain-containing protein</fullName>
    </submittedName>
</protein>
<sequence length="84" mass="9477">MLKYCVWLLLIAPSFGYTKVINTASLPVVVATEGKALQRVCYYKDQAYSIGAVIQVGELYMICQEANDFETNGPLRWVLLTQQK</sequence>
<accession>A0A223MWZ9</accession>